<comment type="caution">
    <text evidence="2">The sequence shown here is derived from an EMBL/GenBank/DDBJ whole genome shotgun (WGS) entry which is preliminary data.</text>
</comment>
<evidence type="ECO:0008006" key="4">
    <source>
        <dbReference type="Google" id="ProtNLM"/>
    </source>
</evidence>
<evidence type="ECO:0000313" key="3">
    <source>
        <dbReference type="Proteomes" id="UP001601948"/>
    </source>
</evidence>
<proteinExistence type="predicted"/>
<dbReference type="Gene3D" id="3.40.109.10">
    <property type="entry name" value="NADH Oxidase"/>
    <property type="match status" value="1"/>
</dbReference>
<feature type="compositionally biased region" description="Low complexity" evidence="1">
    <location>
        <begin position="197"/>
        <end position="206"/>
    </location>
</feature>
<evidence type="ECO:0000313" key="2">
    <source>
        <dbReference type="EMBL" id="MFF3228302.1"/>
    </source>
</evidence>
<reference evidence="2 3" key="1">
    <citation type="submission" date="2024-10" db="EMBL/GenBank/DDBJ databases">
        <title>The Natural Products Discovery Center: Release of the First 8490 Sequenced Strains for Exploring Actinobacteria Biosynthetic Diversity.</title>
        <authorList>
            <person name="Kalkreuter E."/>
            <person name="Kautsar S.A."/>
            <person name="Yang D."/>
            <person name="Bader C.D."/>
            <person name="Teijaro C.N."/>
            <person name="Fluegel L."/>
            <person name="Davis C.M."/>
            <person name="Simpson J.R."/>
            <person name="Lauterbach L."/>
            <person name="Steele A.D."/>
            <person name="Gui C."/>
            <person name="Meng S."/>
            <person name="Li G."/>
            <person name="Viehrig K."/>
            <person name="Ye F."/>
            <person name="Su P."/>
            <person name="Kiefer A.F."/>
            <person name="Nichols A."/>
            <person name="Cepeda A.J."/>
            <person name="Yan W."/>
            <person name="Fan B."/>
            <person name="Jiang Y."/>
            <person name="Adhikari A."/>
            <person name="Zheng C.-J."/>
            <person name="Schuster L."/>
            <person name="Cowan T.M."/>
            <person name="Smanski M.J."/>
            <person name="Chevrette M.G."/>
            <person name="De Carvalho L.P.S."/>
            <person name="Shen B."/>
        </authorList>
    </citation>
    <scope>NUCLEOTIDE SEQUENCE [LARGE SCALE GENOMIC DNA]</scope>
    <source>
        <strain evidence="2 3">NPDC003040</strain>
    </source>
</reference>
<dbReference type="EMBL" id="JBIAPI010000013">
    <property type="protein sequence ID" value="MFF3228302.1"/>
    <property type="molecule type" value="Genomic_DNA"/>
</dbReference>
<dbReference type="Proteomes" id="UP001601948">
    <property type="component" value="Unassembled WGS sequence"/>
</dbReference>
<sequence>MRLACRAPSVHNTQPWRWVFDGTRLRRYTDRLPMLAPQRWDDIVHSLRKLVSPHGIELDVFDERARARLSTASEQSAALRRYDMQYQAELQWWAGHHEMPEGIPPASMVPDAEFARVGVGRAFPPVPPSMRRAEIEDRARLIVFSSADDSAIQWLHTGEALSVMDERPSRLRRPWSGRHGTKGPDPRRPLTGTLIERAAASRPAAARSHRHVPAPNAGTRVVPYPA</sequence>
<dbReference type="SUPFAM" id="SSF55469">
    <property type="entry name" value="FMN-dependent nitroreductase-like"/>
    <property type="match status" value="1"/>
</dbReference>
<protein>
    <recommendedName>
        <fullName evidence="4">Nitroreductase</fullName>
    </recommendedName>
</protein>
<feature type="region of interest" description="Disordered" evidence="1">
    <location>
        <begin position="171"/>
        <end position="226"/>
    </location>
</feature>
<organism evidence="2 3">
    <name type="scientific">Nocardia suismassiliense</name>
    <dbReference type="NCBI Taxonomy" id="2077092"/>
    <lineage>
        <taxon>Bacteria</taxon>
        <taxon>Bacillati</taxon>
        <taxon>Actinomycetota</taxon>
        <taxon>Actinomycetes</taxon>
        <taxon>Mycobacteriales</taxon>
        <taxon>Nocardiaceae</taxon>
        <taxon>Nocardia</taxon>
    </lineage>
</organism>
<name>A0ABW6R448_9NOCA</name>
<evidence type="ECO:0000256" key="1">
    <source>
        <dbReference type="SAM" id="MobiDB-lite"/>
    </source>
</evidence>
<accession>A0ABW6R448</accession>
<keyword evidence="3" id="KW-1185">Reference proteome</keyword>
<feature type="compositionally biased region" description="Basic residues" evidence="1">
    <location>
        <begin position="171"/>
        <end position="181"/>
    </location>
</feature>
<dbReference type="RefSeq" id="WP_387725007.1">
    <property type="nucleotide sequence ID" value="NZ_JBIAPI010000013.1"/>
</dbReference>
<dbReference type="InterPro" id="IPR000415">
    <property type="entry name" value="Nitroreductase-like"/>
</dbReference>
<gene>
    <name evidence="2" type="ORF">ACFYV7_36290</name>
</gene>